<keyword evidence="7" id="KW-0106">Calcium</keyword>
<evidence type="ECO:0000256" key="1">
    <source>
        <dbReference type="ARBA" id="ARBA00001913"/>
    </source>
</evidence>
<evidence type="ECO:0000313" key="12">
    <source>
        <dbReference type="Proteomes" id="UP000054279"/>
    </source>
</evidence>
<dbReference type="InterPro" id="IPR050819">
    <property type="entry name" value="Tripeptidyl-peptidase_I"/>
</dbReference>
<evidence type="ECO:0000256" key="9">
    <source>
        <dbReference type="PROSITE-ProRule" id="PRU01032"/>
    </source>
</evidence>
<dbReference type="Proteomes" id="UP000054279">
    <property type="component" value="Unassembled WGS sequence"/>
</dbReference>
<dbReference type="Pfam" id="PF09286">
    <property type="entry name" value="Pro-kuma_activ"/>
    <property type="match status" value="1"/>
</dbReference>
<comment type="caution">
    <text evidence="9">Lacks conserved residue(s) required for the propagation of feature annotation.</text>
</comment>
<keyword evidence="8" id="KW-0865">Zymogen</keyword>
<gene>
    <name evidence="11" type="ORF">M422DRAFT_266891</name>
</gene>
<keyword evidence="6" id="KW-0720">Serine protease</keyword>
<keyword evidence="12" id="KW-1185">Reference proteome</keyword>
<keyword evidence="3" id="KW-0645">Protease</keyword>
<reference evidence="11 12" key="1">
    <citation type="submission" date="2014-06" db="EMBL/GenBank/DDBJ databases">
        <title>Evolutionary Origins and Diversification of the Mycorrhizal Mutualists.</title>
        <authorList>
            <consortium name="DOE Joint Genome Institute"/>
            <consortium name="Mycorrhizal Genomics Consortium"/>
            <person name="Kohler A."/>
            <person name="Kuo A."/>
            <person name="Nagy L.G."/>
            <person name="Floudas D."/>
            <person name="Copeland A."/>
            <person name="Barry K.W."/>
            <person name="Cichocki N."/>
            <person name="Veneault-Fourrey C."/>
            <person name="LaButti K."/>
            <person name="Lindquist E.A."/>
            <person name="Lipzen A."/>
            <person name="Lundell T."/>
            <person name="Morin E."/>
            <person name="Murat C."/>
            <person name="Riley R."/>
            <person name="Ohm R."/>
            <person name="Sun H."/>
            <person name="Tunlid A."/>
            <person name="Henrissat B."/>
            <person name="Grigoriev I.V."/>
            <person name="Hibbett D.S."/>
            <person name="Martin F."/>
        </authorList>
    </citation>
    <scope>NUCLEOTIDE SEQUENCE [LARGE SCALE GENOMIC DNA]</scope>
    <source>
        <strain evidence="11 12">SS14</strain>
    </source>
</reference>
<dbReference type="PANTHER" id="PTHR14218:SF15">
    <property type="entry name" value="TRIPEPTIDYL-PEPTIDASE 1"/>
    <property type="match status" value="1"/>
</dbReference>
<evidence type="ECO:0000259" key="10">
    <source>
        <dbReference type="PROSITE" id="PS51695"/>
    </source>
</evidence>
<evidence type="ECO:0000256" key="2">
    <source>
        <dbReference type="ARBA" id="ARBA00004239"/>
    </source>
</evidence>
<keyword evidence="5" id="KW-0378">Hydrolase</keyword>
<dbReference type="SUPFAM" id="SSF52743">
    <property type="entry name" value="Subtilisin-like"/>
    <property type="match status" value="1"/>
</dbReference>
<dbReference type="InterPro" id="IPR030400">
    <property type="entry name" value="Sedolisin_dom"/>
</dbReference>
<evidence type="ECO:0000256" key="6">
    <source>
        <dbReference type="ARBA" id="ARBA00022825"/>
    </source>
</evidence>
<dbReference type="GO" id="GO:0008240">
    <property type="term" value="F:tripeptidyl-peptidase activity"/>
    <property type="evidence" value="ECO:0007669"/>
    <property type="project" value="TreeGrafter"/>
</dbReference>
<evidence type="ECO:0000256" key="7">
    <source>
        <dbReference type="ARBA" id="ARBA00022837"/>
    </source>
</evidence>
<accession>A0A0C9V1D3</accession>
<dbReference type="InterPro" id="IPR015366">
    <property type="entry name" value="S53_propep"/>
</dbReference>
<comment type="subcellular location">
    <subcellularLocation>
        <location evidence="2">Secreted</location>
        <location evidence="2">Extracellular space</location>
    </subcellularLocation>
</comment>
<dbReference type="GO" id="GO:0006508">
    <property type="term" value="P:proteolysis"/>
    <property type="evidence" value="ECO:0007669"/>
    <property type="project" value="UniProtKB-KW"/>
</dbReference>
<dbReference type="HOGENOM" id="CLU_1055840_0_0_1"/>
<organism evidence="11 12">
    <name type="scientific">Sphaerobolus stellatus (strain SS14)</name>
    <dbReference type="NCBI Taxonomy" id="990650"/>
    <lineage>
        <taxon>Eukaryota</taxon>
        <taxon>Fungi</taxon>
        <taxon>Dikarya</taxon>
        <taxon>Basidiomycota</taxon>
        <taxon>Agaricomycotina</taxon>
        <taxon>Agaricomycetes</taxon>
        <taxon>Phallomycetidae</taxon>
        <taxon>Geastrales</taxon>
        <taxon>Sphaerobolaceae</taxon>
        <taxon>Sphaerobolus</taxon>
    </lineage>
</organism>
<protein>
    <submittedName>
        <fullName evidence="11">Unplaced genomic scaffold SPHSTscaffold_168, whole genome shotgun sequence</fullName>
    </submittedName>
</protein>
<evidence type="ECO:0000256" key="5">
    <source>
        <dbReference type="ARBA" id="ARBA00022801"/>
    </source>
</evidence>
<dbReference type="GO" id="GO:0005576">
    <property type="term" value="C:extracellular region"/>
    <property type="evidence" value="ECO:0007669"/>
    <property type="project" value="UniProtKB-SubCell"/>
</dbReference>
<keyword evidence="4" id="KW-0479">Metal-binding</keyword>
<proteinExistence type="predicted"/>
<dbReference type="AlphaFoldDB" id="A0A0C9V1D3"/>
<dbReference type="OrthoDB" id="409122at2759"/>
<evidence type="ECO:0000256" key="3">
    <source>
        <dbReference type="ARBA" id="ARBA00022670"/>
    </source>
</evidence>
<dbReference type="GO" id="GO:0004252">
    <property type="term" value="F:serine-type endopeptidase activity"/>
    <property type="evidence" value="ECO:0007669"/>
    <property type="project" value="InterPro"/>
</dbReference>
<evidence type="ECO:0000256" key="8">
    <source>
        <dbReference type="ARBA" id="ARBA00023145"/>
    </source>
</evidence>
<name>A0A0C9V1D3_SPHS4</name>
<dbReference type="InterPro" id="IPR036852">
    <property type="entry name" value="Peptidase_S8/S53_dom_sf"/>
</dbReference>
<sequence>NQVFDTQFSIFTHQETRQQTIRTLVYSVPATLKEHIELVHPTIAFPVLTQDASSFRVTPFNPTTVSPLVTNLNLISNAVPTSCNTVVTPACLQALYGLPASVPQQNVNQIDVGGFNNQFAQSADLKSFLSLLRTDINSNTNFSFVSVDGGTNHQSPAQAGIIANLGVQYTIGVAGGVPTTFVSVGTAGGISGVFAAVETFLLSNALPNVTTGFIGINEADIPQSIAIAICSVFMQFGARGVSIIVASGDGGLSICNFGWSNHGD</sequence>
<dbReference type="GO" id="GO:0046872">
    <property type="term" value="F:metal ion binding"/>
    <property type="evidence" value="ECO:0007669"/>
    <property type="project" value="UniProtKB-KW"/>
</dbReference>
<dbReference type="PANTHER" id="PTHR14218">
    <property type="entry name" value="PROTEASE S8 TRIPEPTIDYL PEPTIDASE I CLN2"/>
    <property type="match status" value="1"/>
</dbReference>
<evidence type="ECO:0000256" key="4">
    <source>
        <dbReference type="ARBA" id="ARBA00022723"/>
    </source>
</evidence>
<evidence type="ECO:0000313" key="11">
    <source>
        <dbReference type="EMBL" id="KIJ31371.1"/>
    </source>
</evidence>
<feature type="domain" description="Peptidase S53" evidence="10">
    <location>
        <begin position="86"/>
        <end position="264"/>
    </location>
</feature>
<dbReference type="Gene3D" id="3.40.50.200">
    <property type="entry name" value="Peptidase S8/S53 domain"/>
    <property type="match status" value="1"/>
</dbReference>
<dbReference type="PROSITE" id="PS51695">
    <property type="entry name" value="SEDOLISIN"/>
    <property type="match status" value="1"/>
</dbReference>
<dbReference type="EMBL" id="KN837243">
    <property type="protein sequence ID" value="KIJ31371.1"/>
    <property type="molecule type" value="Genomic_DNA"/>
</dbReference>
<comment type="cofactor">
    <cofactor evidence="1">
        <name>Ca(2+)</name>
        <dbReference type="ChEBI" id="CHEBI:29108"/>
    </cofactor>
</comment>
<feature type="non-terminal residue" evidence="11">
    <location>
        <position position="1"/>
    </location>
</feature>